<accession>A0A2M4B3P1</accession>
<feature type="signal peptide" evidence="1">
    <location>
        <begin position="1"/>
        <end position="28"/>
    </location>
</feature>
<proteinExistence type="predicted"/>
<keyword evidence="1" id="KW-0732">Signal</keyword>
<protein>
    <submittedName>
        <fullName evidence="2">Putative secreted protein</fullName>
    </submittedName>
</protein>
<sequence>MKVHPNLTFPSVSLYCCCCCCCWCIAHSARCPDSIPIIKCSCNKVHSFRGSCSRKAARCGKTLEIWPQCAPPFVFAADDSCR</sequence>
<reference evidence="2" key="1">
    <citation type="submission" date="2018-01" db="EMBL/GenBank/DDBJ databases">
        <title>An insight into the sialome of Amazonian anophelines.</title>
        <authorList>
            <person name="Ribeiro J.M."/>
            <person name="Scarpassa V."/>
            <person name="Calvo E."/>
        </authorList>
    </citation>
    <scope>NUCLEOTIDE SEQUENCE</scope>
    <source>
        <tissue evidence="2">Salivary glands</tissue>
    </source>
</reference>
<feature type="chain" id="PRO_5014656350" evidence="1">
    <location>
        <begin position="29"/>
        <end position="82"/>
    </location>
</feature>
<evidence type="ECO:0000313" key="2">
    <source>
        <dbReference type="EMBL" id="MBW47659.1"/>
    </source>
</evidence>
<organism evidence="2">
    <name type="scientific">Anopheles triannulatus</name>
    <dbReference type="NCBI Taxonomy" id="58253"/>
    <lineage>
        <taxon>Eukaryota</taxon>
        <taxon>Metazoa</taxon>
        <taxon>Ecdysozoa</taxon>
        <taxon>Arthropoda</taxon>
        <taxon>Hexapoda</taxon>
        <taxon>Insecta</taxon>
        <taxon>Pterygota</taxon>
        <taxon>Neoptera</taxon>
        <taxon>Endopterygota</taxon>
        <taxon>Diptera</taxon>
        <taxon>Nematocera</taxon>
        <taxon>Culicoidea</taxon>
        <taxon>Culicidae</taxon>
        <taxon>Anophelinae</taxon>
        <taxon>Anopheles</taxon>
    </lineage>
</organism>
<dbReference type="EMBL" id="GGFK01014338">
    <property type="protein sequence ID" value="MBW47659.1"/>
    <property type="molecule type" value="Transcribed_RNA"/>
</dbReference>
<name>A0A2M4B3P1_9DIPT</name>
<dbReference type="AlphaFoldDB" id="A0A2M4B3P1"/>
<evidence type="ECO:0000256" key="1">
    <source>
        <dbReference type="SAM" id="SignalP"/>
    </source>
</evidence>